<dbReference type="Proteomes" id="UP000006310">
    <property type="component" value="Chromosome 5"/>
</dbReference>
<dbReference type="KEGG" id="kng:KNAG_0E03690"/>
<dbReference type="OrthoDB" id="424794at2759"/>
<name>J7S813_HUIN7</name>
<protein>
    <recommendedName>
        <fullName evidence="2">Pseudouridine synthase</fullName>
        <ecNumber evidence="2">5.4.99.-</ecNumber>
    </recommendedName>
</protein>
<dbReference type="GeneID" id="34526326"/>
<dbReference type="PROSITE" id="PS01129">
    <property type="entry name" value="PSI_RLU"/>
    <property type="match status" value="1"/>
</dbReference>
<dbReference type="InterPro" id="IPR050188">
    <property type="entry name" value="RluA_PseudoU_synthase"/>
</dbReference>
<dbReference type="GO" id="GO:0031119">
    <property type="term" value="P:tRNA pseudouridine synthesis"/>
    <property type="evidence" value="ECO:0007669"/>
    <property type="project" value="EnsemblFungi"/>
</dbReference>
<dbReference type="EC" id="5.4.99.-" evidence="2"/>
<dbReference type="InterPro" id="IPR006225">
    <property type="entry name" value="PsdUridine_synth_RluC/D"/>
</dbReference>
<dbReference type="InterPro" id="IPR006224">
    <property type="entry name" value="PsdUridine_synth_RluA-like_CS"/>
</dbReference>
<comment type="similarity">
    <text evidence="2">Belongs to the pseudouridine synthase RluA family.</text>
</comment>
<dbReference type="RefSeq" id="XP_022464872.1">
    <property type="nucleotide sequence ID" value="XM_022608369.1"/>
</dbReference>
<dbReference type="CDD" id="cd02557">
    <property type="entry name" value="PseudoU_synth_ScRIB2"/>
    <property type="match status" value="1"/>
</dbReference>
<dbReference type="STRING" id="1071383.J7S813"/>
<organism evidence="4 5">
    <name type="scientific">Huiozyma naganishii (strain ATCC MYA-139 / BCRC 22969 / CBS 8797 / KCTC 17520 / NBRC 10181 / NCYC 3082 / Yp74L-3)</name>
    <name type="common">Yeast</name>
    <name type="synonym">Kazachstania naganishii</name>
    <dbReference type="NCBI Taxonomy" id="1071383"/>
    <lineage>
        <taxon>Eukaryota</taxon>
        <taxon>Fungi</taxon>
        <taxon>Dikarya</taxon>
        <taxon>Ascomycota</taxon>
        <taxon>Saccharomycotina</taxon>
        <taxon>Saccharomycetes</taxon>
        <taxon>Saccharomycetales</taxon>
        <taxon>Saccharomycetaceae</taxon>
        <taxon>Huiozyma</taxon>
    </lineage>
</organism>
<feature type="active site" evidence="1">
    <location>
        <position position="139"/>
    </location>
</feature>
<evidence type="ECO:0000256" key="2">
    <source>
        <dbReference type="RuleBase" id="RU362028"/>
    </source>
</evidence>
<dbReference type="GO" id="GO:0005739">
    <property type="term" value="C:mitochondrion"/>
    <property type="evidence" value="ECO:0007669"/>
    <property type="project" value="EnsemblFungi"/>
</dbReference>
<dbReference type="SUPFAM" id="SSF55120">
    <property type="entry name" value="Pseudouridine synthase"/>
    <property type="match status" value="1"/>
</dbReference>
<accession>J7S813</accession>
<dbReference type="AlphaFoldDB" id="J7S813"/>
<proteinExistence type="inferred from homology"/>
<dbReference type="GO" id="GO:0000455">
    <property type="term" value="P:enzyme-directed rRNA pseudouridine synthesis"/>
    <property type="evidence" value="ECO:0007669"/>
    <property type="project" value="TreeGrafter"/>
</dbReference>
<dbReference type="PANTHER" id="PTHR21600">
    <property type="entry name" value="MITOCHONDRIAL RNA PSEUDOURIDINE SYNTHASE"/>
    <property type="match status" value="1"/>
</dbReference>
<evidence type="ECO:0000256" key="1">
    <source>
        <dbReference type="PIRSR" id="PIRSR606225-1"/>
    </source>
</evidence>
<gene>
    <name evidence="4" type="primary">KNAG0E03690</name>
    <name evidence="4" type="ordered locus">KNAG_0E03690</name>
</gene>
<evidence type="ECO:0000259" key="3">
    <source>
        <dbReference type="Pfam" id="PF00849"/>
    </source>
</evidence>
<dbReference type="GO" id="GO:0009982">
    <property type="term" value="F:pseudouridine synthase activity"/>
    <property type="evidence" value="ECO:0007669"/>
    <property type="project" value="EnsemblFungi"/>
</dbReference>
<dbReference type="Gene3D" id="3.30.2350.10">
    <property type="entry name" value="Pseudouridine synthase"/>
    <property type="match status" value="1"/>
</dbReference>
<dbReference type="eggNOG" id="KOG1919">
    <property type="taxonomic scope" value="Eukaryota"/>
</dbReference>
<dbReference type="InterPro" id="IPR006145">
    <property type="entry name" value="PsdUridine_synth_RsuA/RluA"/>
</dbReference>
<dbReference type="InterPro" id="IPR020103">
    <property type="entry name" value="PsdUridine_synth_cat_dom_sf"/>
</dbReference>
<keyword evidence="5" id="KW-1185">Reference proteome</keyword>
<dbReference type="NCBIfam" id="TIGR00005">
    <property type="entry name" value="rluA_subfam"/>
    <property type="match status" value="1"/>
</dbReference>
<evidence type="ECO:0000313" key="5">
    <source>
        <dbReference type="Proteomes" id="UP000006310"/>
    </source>
</evidence>
<sequence length="354" mass="40376">MLRRVEPQWVSRRINAKGRWFGRLLVDVTAEEFKASSREQHLAAVTQGKYSLRARDGHMRNPLREPIVCGDVVHLSMHRHEPPIPLRGPPLVCHSDEQYLVVDKPCGIPVHPTGQYFHHTLVEQLRATQGPLWPCHRLDRVTSGLMIFARTPQAASKLQRAIQRHDAVKVYLARVQGKFPGGVTLVDSPVYTLEPKRGFPAALGPSRDASTQFELIKYDASTGQSLVQCTPRTGRTHQIRIHLARLGFPIVNDQLYNESLTKRKQYCRFVVGVPSWESLGDSRELENRIAGVLEESRTLRENKFTGQRCPECATPLMRDPDPAELELYLHSWKYRLAMSPDDALSFETPRPSWW</sequence>
<dbReference type="OMA" id="RVQGKFP"/>
<feature type="domain" description="Pseudouridine synthase RsuA/RluA-like" evidence="3">
    <location>
        <begin position="98"/>
        <end position="244"/>
    </location>
</feature>
<comment type="function">
    <text evidence="2">Responsible for synthesis of pseudouridine from uracil.</text>
</comment>
<reference evidence="4 5" key="1">
    <citation type="journal article" date="2011" name="Proc. Natl. Acad. Sci. U.S.A.">
        <title>Evolutionary erosion of yeast sex chromosomes by mating-type switching accidents.</title>
        <authorList>
            <person name="Gordon J.L."/>
            <person name="Armisen D."/>
            <person name="Proux-Wera E."/>
            <person name="Oheigeartaigh S.S."/>
            <person name="Byrne K.P."/>
            <person name="Wolfe K.H."/>
        </authorList>
    </citation>
    <scope>NUCLEOTIDE SEQUENCE [LARGE SCALE GENOMIC DNA]</scope>
    <source>
        <strain evidence="5">ATCC MYA-139 / BCRC 22969 / CBS 8797 / CCRC 22969 / KCTC 17520 / NBRC 10181 / NCYC 3082</strain>
    </source>
</reference>
<dbReference type="EMBL" id="HE978318">
    <property type="protein sequence ID" value="CCK70626.1"/>
    <property type="molecule type" value="Genomic_DNA"/>
</dbReference>
<dbReference type="Pfam" id="PF00849">
    <property type="entry name" value="PseudoU_synth_2"/>
    <property type="match status" value="1"/>
</dbReference>
<keyword evidence="2" id="KW-0413">Isomerase</keyword>
<reference evidence="5" key="2">
    <citation type="submission" date="2012-08" db="EMBL/GenBank/DDBJ databases">
        <title>Genome sequence of Kazachstania naganishii.</title>
        <authorList>
            <person name="Gordon J.L."/>
            <person name="Armisen D."/>
            <person name="Proux-Wera E."/>
            <person name="OhEigeartaigh S.S."/>
            <person name="Byrne K.P."/>
            <person name="Wolfe K.H."/>
        </authorList>
    </citation>
    <scope>NUCLEOTIDE SEQUENCE [LARGE SCALE GENOMIC DNA]</scope>
    <source>
        <strain evidence="5">ATCC MYA-139 / BCRC 22969 / CBS 8797 / CCRC 22969 / KCTC 17520 / NBRC 10181 / NCYC 3082</strain>
    </source>
</reference>
<dbReference type="GO" id="GO:0003723">
    <property type="term" value="F:RNA binding"/>
    <property type="evidence" value="ECO:0007669"/>
    <property type="project" value="InterPro"/>
</dbReference>
<evidence type="ECO:0000313" key="4">
    <source>
        <dbReference type="EMBL" id="CCK70626.1"/>
    </source>
</evidence>
<dbReference type="PANTHER" id="PTHR21600:SF42">
    <property type="entry name" value="TRNA PSEUDOURIDINE(31) SYNTHASE"/>
    <property type="match status" value="1"/>
</dbReference>
<comment type="catalytic activity">
    <reaction evidence="2">
        <text>a uridine in RNA = a pseudouridine in RNA</text>
        <dbReference type="Rhea" id="RHEA:48348"/>
        <dbReference type="Rhea" id="RHEA-COMP:12068"/>
        <dbReference type="Rhea" id="RHEA-COMP:12069"/>
        <dbReference type="ChEBI" id="CHEBI:65314"/>
        <dbReference type="ChEBI" id="CHEBI:65315"/>
    </reaction>
</comment>
<dbReference type="HOGENOM" id="CLU_016902_12_1_1"/>